<keyword evidence="6 7" id="KW-0927">Auxin signaling pathway</keyword>
<evidence type="ECO:0000259" key="8">
    <source>
        <dbReference type="PROSITE" id="PS51745"/>
    </source>
</evidence>
<evidence type="ECO:0000256" key="7">
    <source>
        <dbReference type="RuleBase" id="RU004549"/>
    </source>
</evidence>
<evidence type="ECO:0000256" key="5">
    <source>
        <dbReference type="ARBA" id="ARBA00023242"/>
    </source>
</evidence>
<keyword evidence="4 7" id="KW-0804">Transcription</keyword>
<dbReference type="Pfam" id="PF02309">
    <property type="entry name" value="AUX_IAA"/>
    <property type="match status" value="1"/>
</dbReference>
<reference evidence="10" key="1">
    <citation type="journal article" date="2020" name="Nat. Commun.">
        <title>Genome sequence of the cluster root forming white lupin.</title>
        <authorList>
            <person name="Hufnagel B."/>
            <person name="Marques A."/>
            <person name="Soriano A."/>
            <person name="Marques L."/>
            <person name="Divol F."/>
            <person name="Doumas P."/>
            <person name="Sallet E."/>
            <person name="Mancinotti D."/>
            <person name="Carrere S."/>
            <person name="Marande W."/>
            <person name="Arribat S."/>
            <person name="Keller J."/>
            <person name="Huneau C."/>
            <person name="Blein T."/>
            <person name="Aime D."/>
            <person name="Laguerre M."/>
            <person name="Taylor J."/>
            <person name="Schubert V."/>
            <person name="Nelson M."/>
            <person name="Geu-Flores F."/>
            <person name="Crespi M."/>
            <person name="Gallardo-Guerrero K."/>
            <person name="Delaux P.-M."/>
            <person name="Salse J."/>
            <person name="Berges H."/>
            <person name="Guyot R."/>
            <person name="Gouzy J."/>
            <person name="Peret B."/>
        </authorList>
    </citation>
    <scope>NUCLEOTIDE SEQUENCE [LARGE SCALE GENOMIC DNA]</scope>
    <source>
        <strain evidence="10">cv. Amiga</strain>
    </source>
</reference>
<dbReference type="InterPro" id="IPR033389">
    <property type="entry name" value="AUX/IAA_dom"/>
</dbReference>
<comment type="subunit">
    <text evidence="2 7">Homodimers and heterodimers.</text>
</comment>
<dbReference type="GO" id="GO:0009734">
    <property type="term" value="P:auxin-activated signaling pathway"/>
    <property type="evidence" value="ECO:0007669"/>
    <property type="project" value="UniProtKB-UniRule"/>
</dbReference>
<evidence type="ECO:0000256" key="2">
    <source>
        <dbReference type="ARBA" id="ARBA00011726"/>
    </source>
</evidence>
<gene>
    <name evidence="9" type="ORF">Lalb_Chr03g0027191</name>
</gene>
<dbReference type="FunFam" id="3.10.20.90:FF:000047">
    <property type="entry name" value="Auxin response factor"/>
    <property type="match status" value="1"/>
</dbReference>
<evidence type="ECO:0000313" key="10">
    <source>
        <dbReference type="Proteomes" id="UP000447434"/>
    </source>
</evidence>
<comment type="similarity">
    <text evidence="7">Belongs to the Aux/IAA family.</text>
</comment>
<name>A0A6A4QT09_LUPAL</name>
<comment type="caution">
    <text evidence="9">The sequence shown here is derived from an EMBL/GenBank/DDBJ whole genome shotgun (WGS) entry which is preliminary data.</text>
</comment>
<evidence type="ECO:0000256" key="6">
    <source>
        <dbReference type="ARBA" id="ARBA00023294"/>
    </source>
</evidence>
<comment type="subcellular location">
    <subcellularLocation>
        <location evidence="1 7">Nucleus</location>
    </subcellularLocation>
</comment>
<keyword evidence="5 7" id="KW-0539">Nucleus</keyword>
<proteinExistence type="inferred from homology"/>
<dbReference type="PANTHER" id="PTHR31384">
    <property type="entry name" value="AUXIN RESPONSE FACTOR 4-RELATED"/>
    <property type="match status" value="1"/>
</dbReference>
<keyword evidence="10" id="KW-1185">Reference proteome</keyword>
<dbReference type="SUPFAM" id="SSF54277">
    <property type="entry name" value="CAD &amp; PB1 domains"/>
    <property type="match status" value="1"/>
</dbReference>
<dbReference type="GO" id="GO:0003677">
    <property type="term" value="F:DNA binding"/>
    <property type="evidence" value="ECO:0007669"/>
    <property type="project" value="InterPro"/>
</dbReference>
<keyword evidence="7" id="KW-0678">Repressor</keyword>
<dbReference type="InterPro" id="IPR044835">
    <property type="entry name" value="ARF_plant"/>
</dbReference>
<protein>
    <recommendedName>
        <fullName evidence="7">Auxin-induced protein</fullName>
    </recommendedName>
</protein>
<dbReference type="PROSITE" id="PS51745">
    <property type="entry name" value="PB1"/>
    <property type="match status" value="1"/>
</dbReference>
<evidence type="ECO:0000256" key="1">
    <source>
        <dbReference type="ARBA" id="ARBA00004123"/>
    </source>
</evidence>
<accession>A0A6A4QT09</accession>
<dbReference type="InterPro" id="IPR053793">
    <property type="entry name" value="PB1-like"/>
</dbReference>
<evidence type="ECO:0000256" key="4">
    <source>
        <dbReference type="ARBA" id="ARBA00023163"/>
    </source>
</evidence>
<dbReference type="Gene3D" id="3.10.20.90">
    <property type="entry name" value="Phosphatidylinositol 3-kinase Catalytic Subunit, Chain A, domain 1"/>
    <property type="match status" value="1"/>
</dbReference>
<keyword evidence="3 7" id="KW-0805">Transcription regulation</keyword>
<dbReference type="GO" id="GO:0006355">
    <property type="term" value="P:regulation of DNA-templated transcription"/>
    <property type="evidence" value="ECO:0007669"/>
    <property type="project" value="InterPro"/>
</dbReference>
<dbReference type="EMBL" id="WOCE01000003">
    <property type="protein sequence ID" value="KAE9616663.1"/>
    <property type="molecule type" value="Genomic_DNA"/>
</dbReference>
<evidence type="ECO:0000256" key="3">
    <source>
        <dbReference type="ARBA" id="ARBA00023015"/>
    </source>
</evidence>
<sequence>MNSPSHPNLASTGGRKSISAELMSVHPLSYAAFVETNRFPRVLQGQEICPMNSLTGKFDFKVGAWGNPDVSCTTFNSRQATKPNFQSLGSQVLQSPYFQYGDINKDGKASMFCSKPINLHRENSPYNTTLSQARITRNEVGLSDISSEHKLHDSISVAASLEASNMRIQDENNVKGKVIGCKLFGFPLSGETTTQNLQNSGKRSCTKVHKQGSLVGRAIDLSRLSCYNDLLSELERLFGMEGLLGDPDKGWRILYTDSENDIMVVGDDPWHEFCNVASKIHIYTHEEVENMTLGMTSDDTNSCLEQAPVIMEASKSSSVGQPDSPTVVRV</sequence>
<evidence type="ECO:0000313" key="9">
    <source>
        <dbReference type="EMBL" id="KAE9616663.1"/>
    </source>
</evidence>
<feature type="domain" description="PB1" evidence="8">
    <location>
        <begin position="203"/>
        <end position="287"/>
    </location>
</feature>
<organism evidence="9 10">
    <name type="scientific">Lupinus albus</name>
    <name type="common">White lupine</name>
    <name type="synonym">Lupinus termis</name>
    <dbReference type="NCBI Taxonomy" id="3870"/>
    <lineage>
        <taxon>Eukaryota</taxon>
        <taxon>Viridiplantae</taxon>
        <taxon>Streptophyta</taxon>
        <taxon>Embryophyta</taxon>
        <taxon>Tracheophyta</taxon>
        <taxon>Spermatophyta</taxon>
        <taxon>Magnoliopsida</taxon>
        <taxon>eudicotyledons</taxon>
        <taxon>Gunneridae</taxon>
        <taxon>Pentapetalae</taxon>
        <taxon>rosids</taxon>
        <taxon>fabids</taxon>
        <taxon>Fabales</taxon>
        <taxon>Fabaceae</taxon>
        <taxon>Papilionoideae</taxon>
        <taxon>50 kb inversion clade</taxon>
        <taxon>genistoids sensu lato</taxon>
        <taxon>core genistoids</taxon>
        <taxon>Genisteae</taxon>
        <taxon>Lupinus</taxon>
    </lineage>
</organism>
<dbReference type="Proteomes" id="UP000447434">
    <property type="component" value="Chromosome 3"/>
</dbReference>
<dbReference type="PANTHER" id="PTHR31384:SF102">
    <property type="entry name" value="AUXIN RESPONSE FACTOR 4"/>
    <property type="match status" value="1"/>
</dbReference>
<dbReference type="AlphaFoldDB" id="A0A6A4QT09"/>
<dbReference type="GO" id="GO:0005634">
    <property type="term" value="C:nucleus"/>
    <property type="evidence" value="ECO:0007669"/>
    <property type="project" value="UniProtKB-SubCell"/>
</dbReference>
<comment type="function">
    <text evidence="7">Aux/IAA proteins are short-lived transcriptional factors that function as repressors of early auxin response genes at low auxin concentrations.</text>
</comment>
<dbReference type="OrthoDB" id="1937897at2759"/>